<proteinExistence type="predicted"/>
<sequence>LDSITHAVRLVVVVAVPKRQRRENEAASSDAELRCLPIKEKRWNAGRDVCALLVVWADVHIRAAGAETGPQRQVRARAPCARTILRHALRRTLEELRAQVSALEAKLEALSSASIRCRKCGWTSSEDSPEADGSSSSSASSSVGTPKSALDPVSLSAEVDDDEDELVTRFSRFFVDKIKVHCNFGTASTFALANTLLVEKEDATGATRTTARRPETWDPFPWEEGPTPQFTFPPDNTILSLMDLYWERVHPLMPILHRPTFERSIRENAHRRDVGFGQVLLAALANASRFAEDSSVFLDGCLPLSAGHKFIHQTMDMHRTHLEPTLHSAQYFALMAGFVKGYSRPFMAWYYLGLAMRVLQGRQSLKQKRVVGQFDYECEMWNRMFWCCFTTEATICAYVGRRPILRIEDYDMAPPLEVDDEFWGPDLYQPHNKLAISSYLVYNCSLCEILYNAHQRLYASKKTQIKNGWNTAEAECQSMTELDSAMNAWFSSVPAHLRWDSEIAQSDPVLFNQSALLFMSYHYVMMIIHRPYRNANRSTAVPSTEICLGSARAILKACVKWQPTLKTTAPYEFLNPIFVAALVLTSKVLRGKAAGHARQTEKDSQLVQNGMDVLQFAESRWAMAGRFVDMLQELRELRPPEQQPMVTLAPGVTIEQLLGELPTSEYLWPRFGANETNNLMNLWTAPMDIACVSLVLCARFSNDRDLERMGLSSGMHFWARAMNGWRLTRIRFCYEFRYLY</sequence>
<feature type="region of interest" description="Disordered" evidence="3">
    <location>
        <begin position="206"/>
        <end position="228"/>
    </location>
</feature>
<feature type="domain" description="Xylanolytic transcriptional activator regulatory" evidence="4">
    <location>
        <begin position="348"/>
        <end position="421"/>
    </location>
</feature>
<comment type="caution">
    <text evidence="5">The sequence shown here is derived from an EMBL/GenBank/DDBJ whole genome shotgun (WGS) entry which is preliminary data.</text>
</comment>
<keyword evidence="6" id="KW-1185">Reference proteome</keyword>
<name>A0AAD2HLK4_9AGAR</name>
<dbReference type="SMART" id="SM00906">
    <property type="entry name" value="Fungal_trans"/>
    <property type="match status" value="1"/>
</dbReference>
<dbReference type="AlphaFoldDB" id="A0AAD2HLK4"/>
<evidence type="ECO:0000256" key="1">
    <source>
        <dbReference type="ARBA" id="ARBA00023242"/>
    </source>
</evidence>
<evidence type="ECO:0000313" key="5">
    <source>
        <dbReference type="EMBL" id="CAK5278684.1"/>
    </source>
</evidence>
<dbReference type="Pfam" id="PF04082">
    <property type="entry name" value="Fungal_trans"/>
    <property type="match status" value="1"/>
</dbReference>
<evidence type="ECO:0000256" key="3">
    <source>
        <dbReference type="SAM" id="MobiDB-lite"/>
    </source>
</evidence>
<evidence type="ECO:0000313" key="6">
    <source>
        <dbReference type="Proteomes" id="UP001295794"/>
    </source>
</evidence>
<dbReference type="PANTHER" id="PTHR46910">
    <property type="entry name" value="TRANSCRIPTION FACTOR PDR1"/>
    <property type="match status" value="1"/>
</dbReference>
<dbReference type="GO" id="GO:0003677">
    <property type="term" value="F:DNA binding"/>
    <property type="evidence" value="ECO:0007669"/>
    <property type="project" value="InterPro"/>
</dbReference>
<feature type="region of interest" description="Disordered" evidence="3">
    <location>
        <begin position="121"/>
        <end position="155"/>
    </location>
</feature>
<evidence type="ECO:0000259" key="4">
    <source>
        <dbReference type="SMART" id="SM00906"/>
    </source>
</evidence>
<reference evidence="5" key="1">
    <citation type="submission" date="2023-11" db="EMBL/GenBank/DDBJ databases">
        <authorList>
            <person name="De Vega J J."/>
            <person name="De Vega J J."/>
        </authorList>
    </citation>
    <scope>NUCLEOTIDE SEQUENCE</scope>
</reference>
<dbReference type="Proteomes" id="UP001295794">
    <property type="component" value="Unassembled WGS sequence"/>
</dbReference>
<dbReference type="GO" id="GO:0008270">
    <property type="term" value="F:zinc ion binding"/>
    <property type="evidence" value="ECO:0007669"/>
    <property type="project" value="InterPro"/>
</dbReference>
<keyword evidence="1" id="KW-0539">Nucleus</keyword>
<dbReference type="InterPro" id="IPR007219">
    <property type="entry name" value="XnlR_reg_dom"/>
</dbReference>
<feature type="coiled-coil region" evidence="2">
    <location>
        <begin position="86"/>
        <end position="113"/>
    </location>
</feature>
<feature type="compositionally biased region" description="Low complexity" evidence="3">
    <location>
        <begin position="131"/>
        <end position="142"/>
    </location>
</feature>
<dbReference type="CDD" id="cd12148">
    <property type="entry name" value="fungal_TF_MHR"/>
    <property type="match status" value="1"/>
</dbReference>
<accession>A0AAD2HLK4</accession>
<dbReference type="InterPro" id="IPR050987">
    <property type="entry name" value="AtrR-like"/>
</dbReference>
<dbReference type="GO" id="GO:0006351">
    <property type="term" value="P:DNA-templated transcription"/>
    <property type="evidence" value="ECO:0007669"/>
    <property type="project" value="InterPro"/>
</dbReference>
<keyword evidence="2" id="KW-0175">Coiled coil</keyword>
<protein>
    <recommendedName>
        <fullName evidence="4">Xylanolytic transcriptional activator regulatory domain-containing protein</fullName>
    </recommendedName>
</protein>
<gene>
    <name evidence="5" type="ORF">MYCIT1_LOCUS28181</name>
</gene>
<organism evidence="5 6">
    <name type="scientific">Mycena citricolor</name>
    <dbReference type="NCBI Taxonomy" id="2018698"/>
    <lineage>
        <taxon>Eukaryota</taxon>
        <taxon>Fungi</taxon>
        <taxon>Dikarya</taxon>
        <taxon>Basidiomycota</taxon>
        <taxon>Agaricomycotina</taxon>
        <taxon>Agaricomycetes</taxon>
        <taxon>Agaricomycetidae</taxon>
        <taxon>Agaricales</taxon>
        <taxon>Marasmiineae</taxon>
        <taxon>Mycenaceae</taxon>
        <taxon>Mycena</taxon>
    </lineage>
</organism>
<evidence type="ECO:0000256" key="2">
    <source>
        <dbReference type="SAM" id="Coils"/>
    </source>
</evidence>
<dbReference type="GO" id="GO:0003700">
    <property type="term" value="F:DNA-binding transcription factor activity"/>
    <property type="evidence" value="ECO:0007669"/>
    <property type="project" value="InterPro"/>
</dbReference>
<dbReference type="EMBL" id="CAVNYO010000424">
    <property type="protein sequence ID" value="CAK5278684.1"/>
    <property type="molecule type" value="Genomic_DNA"/>
</dbReference>
<feature type="non-terminal residue" evidence="5">
    <location>
        <position position="740"/>
    </location>
</feature>
<dbReference type="PANTHER" id="PTHR46910:SF38">
    <property type="entry name" value="ZN(2)-C6 FUNGAL-TYPE DOMAIN-CONTAINING PROTEIN"/>
    <property type="match status" value="1"/>
</dbReference>